<evidence type="ECO:0000313" key="2">
    <source>
        <dbReference type="Proteomes" id="UP000001542"/>
    </source>
</evidence>
<dbReference type="RefSeq" id="XP_001301438.1">
    <property type="nucleotide sequence ID" value="XM_001301437.1"/>
</dbReference>
<dbReference type="InParanoid" id="A2G2W6"/>
<evidence type="ECO:0000313" key="1">
    <source>
        <dbReference type="EMBL" id="EAX88508.1"/>
    </source>
</evidence>
<reference evidence="1" key="1">
    <citation type="submission" date="2006-10" db="EMBL/GenBank/DDBJ databases">
        <authorList>
            <person name="Amadeo P."/>
            <person name="Zhao Q."/>
            <person name="Wortman J."/>
            <person name="Fraser-Liggett C."/>
            <person name="Carlton J."/>
        </authorList>
    </citation>
    <scope>NUCLEOTIDE SEQUENCE</scope>
    <source>
        <strain evidence="1">G3</strain>
    </source>
</reference>
<dbReference type="KEGG" id="tva:4746164"/>
<sequence>MQSFRMMGEIGPEQWVVLSDHKNITPYLDPDRDCPSCPIKPDTKRLYRYHYNTTRNGTFSRFKIENTGPDSYELNFQPHANIVSISKLLFFGAIENNRIVFSPDRVSTSSTKILAFGVLSVFS</sequence>
<proteinExistence type="predicted"/>
<dbReference type="AlphaFoldDB" id="A2G2W6"/>
<gene>
    <name evidence="1" type="ORF">TVAG_587490</name>
</gene>
<protein>
    <submittedName>
        <fullName evidence="1">Uncharacterized protein</fullName>
    </submittedName>
</protein>
<organism evidence="1 2">
    <name type="scientific">Trichomonas vaginalis (strain ATCC PRA-98 / G3)</name>
    <dbReference type="NCBI Taxonomy" id="412133"/>
    <lineage>
        <taxon>Eukaryota</taxon>
        <taxon>Metamonada</taxon>
        <taxon>Parabasalia</taxon>
        <taxon>Trichomonadida</taxon>
        <taxon>Trichomonadidae</taxon>
        <taxon>Trichomonas</taxon>
    </lineage>
</organism>
<dbReference type="VEuPathDB" id="TrichDB:TVAG_587490"/>
<dbReference type="VEuPathDB" id="TrichDB:TVAGG3_0820200"/>
<dbReference type="EMBL" id="DS114301">
    <property type="protein sequence ID" value="EAX88508.1"/>
    <property type="molecule type" value="Genomic_DNA"/>
</dbReference>
<name>A2G2W6_TRIV3</name>
<reference evidence="1" key="2">
    <citation type="journal article" date="2007" name="Science">
        <title>Draft genome sequence of the sexually transmitted pathogen Trichomonas vaginalis.</title>
        <authorList>
            <person name="Carlton J.M."/>
            <person name="Hirt R.P."/>
            <person name="Silva J.C."/>
            <person name="Delcher A.L."/>
            <person name="Schatz M."/>
            <person name="Zhao Q."/>
            <person name="Wortman J.R."/>
            <person name="Bidwell S.L."/>
            <person name="Alsmark U.C.M."/>
            <person name="Besteiro S."/>
            <person name="Sicheritz-Ponten T."/>
            <person name="Noel C.J."/>
            <person name="Dacks J.B."/>
            <person name="Foster P.G."/>
            <person name="Simillion C."/>
            <person name="Van de Peer Y."/>
            <person name="Miranda-Saavedra D."/>
            <person name="Barton G.J."/>
            <person name="Westrop G.D."/>
            <person name="Mueller S."/>
            <person name="Dessi D."/>
            <person name="Fiori P.L."/>
            <person name="Ren Q."/>
            <person name="Paulsen I."/>
            <person name="Zhang H."/>
            <person name="Bastida-Corcuera F.D."/>
            <person name="Simoes-Barbosa A."/>
            <person name="Brown M.T."/>
            <person name="Hayes R.D."/>
            <person name="Mukherjee M."/>
            <person name="Okumura C.Y."/>
            <person name="Schneider R."/>
            <person name="Smith A.J."/>
            <person name="Vanacova S."/>
            <person name="Villalvazo M."/>
            <person name="Haas B.J."/>
            <person name="Pertea M."/>
            <person name="Feldblyum T.V."/>
            <person name="Utterback T.R."/>
            <person name="Shu C.L."/>
            <person name="Osoegawa K."/>
            <person name="de Jong P.J."/>
            <person name="Hrdy I."/>
            <person name="Horvathova L."/>
            <person name="Zubacova Z."/>
            <person name="Dolezal P."/>
            <person name="Malik S.B."/>
            <person name="Logsdon J.M. Jr."/>
            <person name="Henze K."/>
            <person name="Gupta A."/>
            <person name="Wang C.C."/>
            <person name="Dunne R.L."/>
            <person name="Upcroft J.A."/>
            <person name="Upcroft P."/>
            <person name="White O."/>
            <person name="Salzberg S.L."/>
            <person name="Tang P."/>
            <person name="Chiu C.-H."/>
            <person name="Lee Y.-S."/>
            <person name="Embley T.M."/>
            <person name="Coombs G.H."/>
            <person name="Mottram J.C."/>
            <person name="Tachezy J."/>
            <person name="Fraser-Liggett C.M."/>
            <person name="Johnson P.J."/>
        </authorList>
    </citation>
    <scope>NUCLEOTIDE SEQUENCE [LARGE SCALE GENOMIC DNA]</scope>
    <source>
        <strain evidence="1">G3</strain>
    </source>
</reference>
<dbReference type="Proteomes" id="UP000001542">
    <property type="component" value="Unassembled WGS sequence"/>
</dbReference>
<accession>A2G2W6</accession>
<keyword evidence="2" id="KW-1185">Reference proteome</keyword>